<dbReference type="Pfam" id="PF07686">
    <property type="entry name" value="V-set"/>
    <property type="match status" value="1"/>
</dbReference>
<keyword evidence="4 10" id="KW-1133">Transmembrane helix</keyword>
<dbReference type="PANTHER" id="PTHR46841:SF7">
    <property type="entry name" value="IG-LIKE DOMAIN-CONTAINING PROTEIN"/>
    <property type="match status" value="1"/>
</dbReference>
<evidence type="ECO:0000256" key="9">
    <source>
        <dbReference type="SAM" id="MobiDB-lite"/>
    </source>
</evidence>
<evidence type="ECO:0000256" key="1">
    <source>
        <dbReference type="ARBA" id="ARBA00004167"/>
    </source>
</evidence>
<dbReference type="InterPro" id="IPR047164">
    <property type="entry name" value="OX2G-like"/>
</dbReference>
<evidence type="ECO:0000256" key="6">
    <source>
        <dbReference type="ARBA" id="ARBA00023157"/>
    </source>
</evidence>
<accession>A0AAV1HSZ6</accession>
<proteinExistence type="predicted"/>
<dbReference type="GO" id="GO:0150079">
    <property type="term" value="P:negative regulation of neuroinflammatory response"/>
    <property type="evidence" value="ECO:0007669"/>
    <property type="project" value="TreeGrafter"/>
</dbReference>
<dbReference type="AlphaFoldDB" id="A0AAV1HSZ6"/>
<feature type="chain" id="PRO_5043651208" evidence="11">
    <location>
        <begin position="22"/>
        <end position="340"/>
    </location>
</feature>
<dbReference type="GO" id="GO:0030424">
    <property type="term" value="C:axon"/>
    <property type="evidence" value="ECO:0007669"/>
    <property type="project" value="TreeGrafter"/>
</dbReference>
<keyword evidence="5 10" id="KW-0472">Membrane</keyword>
<protein>
    <submittedName>
        <fullName evidence="13">OX-2 membrane glycoprotein-like isoform X3</fullName>
    </submittedName>
</protein>
<dbReference type="PANTHER" id="PTHR46841">
    <property type="entry name" value="OX-2 MEMBRANE GLYCOPROTEIN"/>
    <property type="match status" value="1"/>
</dbReference>
<dbReference type="EMBL" id="OY660887">
    <property type="protein sequence ID" value="CAJ1087557.1"/>
    <property type="molecule type" value="Genomic_DNA"/>
</dbReference>
<dbReference type="GO" id="GO:0009986">
    <property type="term" value="C:cell surface"/>
    <property type="evidence" value="ECO:0007669"/>
    <property type="project" value="TreeGrafter"/>
</dbReference>
<evidence type="ECO:0000256" key="5">
    <source>
        <dbReference type="ARBA" id="ARBA00023136"/>
    </source>
</evidence>
<dbReference type="InterPro" id="IPR013106">
    <property type="entry name" value="Ig_V-set"/>
</dbReference>
<dbReference type="GO" id="GO:0016020">
    <property type="term" value="C:membrane"/>
    <property type="evidence" value="ECO:0007669"/>
    <property type="project" value="UniProtKB-SubCell"/>
</dbReference>
<evidence type="ECO:0000313" key="13">
    <source>
        <dbReference type="EMBL" id="CAJ1087557.1"/>
    </source>
</evidence>
<reference evidence="13" key="1">
    <citation type="submission" date="2023-08" db="EMBL/GenBank/DDBJ databases">
        <authorList>
            <person name="Alioto T."/>
            <person name="Alioto T."/>
            <person name="Gomez Garrido J."/>
        </authorList>
    </citation>
    <scope>NUCLEOTIDE SEQUENCE</scope>
</reference>
<feature type="domain" description="Ig-like" evidence="12">
    <location>
        <begin position="13"/>
        <end position="112"/>
    </location>
</feature>
<feature type="transmembrane region" description="Helical" evidence="10">
    <location>
        <begin position="236"/>
        <end position="261"/>
    </location>
</feature>
<organism evidence="13 14">
    <name type="scientific">Xyrichtys novacula</name>
    <name type="common">Pearly razorfish</name>
    <name type="synonym">Hemipteronotus novacula</name>
    <dbReference type="NCBI Taxonomy" id="13765"/>
    <lineage>
        <taxon>Eukaryota</taxon>
        <taxon>Metazoa</taxon>
        <taxon>Chordata</taxon>
        <taxon>Craniata</taxon>
        <taxon>Vertebrata</taxon>
        <taxon>Euteleostomi</taxon>
        <taxon>Actinopterygii</taxon>
        <taxon>Neopterygii</taxon>
        <taxon>Teleostei</taxon>
        <taxon>Neoteleostei</taxon>
        <taxon>Acanthomorphata</taxon>
        <taxon>Eupercaria</taxon>
        <taxon>Labriformes</taxon>
        <taxon>Labridae</taxon>
        <taxon>Xyrichtys</taxon>
    </lineage>
</organism>
<feature type="compositionally biased region" description="Basic and acidic residues" evidence="9">
    <location>
        <begin position="281"/>
        <end position="296"/>
    </location>
</feature>
<dbReference type="InterPro" id="IPR003599">
    <property type="entry name" value="Ig_sub"/>
</dbReference>
<dbReference type="PROSITE" id="PS50835">
    <property type="entry name" value="IG_LIKE"/>
    <property type="match status" value="1"/>
</dbReference>
<keyword evidence="8" id="KW-0393">Immunoglobulin domain</keyword>
<dbReference type="Proteomes" id="UP001178508">
    <property type="component" value="Chromosome 24"/>
</dbReference>
<dbReference type="InterPro" id="IPR007110">
    <property type="entry name" value="Ig-like_dom"/>
</dbReference>
<keyword evidence="7" id="KW-0325">Glycoprotein</keyword>
<evidence type="ECO:0000256" key="10">
    <source>
        <dbReference type="SAM" id="Phobius"/>
    </source>
</evidence>
<evidence type="ECO:0000259" key="12">
    <source>
        <dbReference type="PROSITE" id="PS50835"/>
    </source>
</evidence>
<dbReference type="Gene3D" id="2.60.40.10">
    <property type="entry name" value="Immunoglobulins"/>
    <property type="match status" value="2"/>
</dbReference>
<dbReference type="GO" id="GO:0043025">
    <property type="term" value="C:neuronal cell body"/>
    <property type="evidence" value="ECO:0007669"/>
    <property type="project" value="TreeGrafter"/>
</dbReference>
<evidence type="ECO:0000256" key="4">
    <source>
        <dbReference type="ARBA" id="ARBA00022989"/>
    </source>
</evidence>
<evidence type="ECO:0000256" key="8">
    <source>
        <dbReference type="ARBA" id="ARBA00023319"/>
    </source>
</evidence>
<evidence type="ECO:0000256" key="7">
    <source>
        <dbReference type="ARBA" id="ARBA00023180"/>
    </source>
</evidence>
<dbReference type="GO" id="GO:0034113">
    <property type="term" value="P:heterotypic cell-cell adhesion"/>
    <property type="evidence" value="ECO:0007669"/>
    <property type="project" value="TreeGrafter"/>
</dbReference>
<evidence type="ECO:0000313" key="14">
    <source>
        <dbReference type="Proteomes" id="UP001178508"/>
    </source>
</evidence>
<evidence type="ECO:0000256" key="2">
    <source>
        <dbReference type="ARBA" id="ARBA00022692"/>
    </source>
</evidence>
<sequence length="340" mass="37890">MSLCAFIMILFSPGIFQEGSAVLVQTQETVMATAGEEVCLRCQLMESKEVHQVTWQKSVPGGEKNMATYSRFSGERVNPDFQGKVEFRKAGLLNSSIVIKEVTEQDEGCYRCLFNTWPHGALPCSTCLKLYELHGPVLQVRESNFSEEVNVSCWASARPAPTVTLRVQHQELNSFKHTDNNENGTVTVRATAVLQRRFENSTEVECVVQVPSVPPRSVSDMIPEFKPPSADKDKTFAGIIVPAVIVAGVLVVFVCLAAVYIRRKYKNSLPKEDPEEIKTPLKLQEDHHGLPKKDPGENQTPTKPTGVHHKRLSAWNPNRPSLPSSEEISEQKTLLFNSTE</sequence>
<feature type="signal peptide" evidence="11">
    <location>
        <begin position="1"/>
        <end position="21"/>
    </location>
</feature>
<evidence type="ECO:0000256" key="3">
    <source>
        <dbReference type="ARBA" id="ARBA00022729"/>
    </source>
</evidence>
<feature type="compositionally biased region" description="Polar residues" evidence="9">
    <location>
        <begin position="315"/>
        <end position="340"/>
    </location>
</feature>
<dbReference type="SUPFAM" id="SSF48726">
    <property type="entry name" value="Immunoglobulin"/>
    <property type="match status" value="2"/>
</dbReference>
<dbReference type="InterPro" id="IPR036179">
    <property type="entry name" value="Ig-like_dom_sf"/>
</dbReference>
<keyword evidence="3 11" id="KW-0732">Signal</keyword>
<comment type="subcellular location">
    <subcellularLocation>
        <location evidence="1">Membrane</location>
        <topology evidence="1">Single-pass membrane protein</topology>
    </subcellularLocation>
</comment>
<gene>
    <name evidence="13" type="ORF">XNOV1_A042218</name>
</gene>
<dbReference type="InterPro" id="IPR013783">
    <property type="entry name" value="Ig-like_fold"/>
</dbReference>
<keyword evidence="2 10" id="KW-0812">Transmembrane</keyword>
<name>A0AAV1HSZ6_XYRNO</name>
<keyword evidence="14" id="KW-1185">Reference proteome</keyword>
<dbReference type="GO" id="GO:0098632">
    <property type="term" value="F:cell-cell adhesion mediator activity"/>
    <property type="evidence" value="ECO:0007669"/>
    <property type="project" value="InterPro"/>
</dbReference>
<evidence type="ECO:0000256" key="11">
    <source>
        <dbReference type="SAM" id="SignalP"/>
    </source>
</evidence>
<keyword evidence="6" id="KW-1015">Disulfide bond</keyword>
<feature type="region of interest" description="Disordered" evidence="9">
    <location>
        <begin position="281"/>
        <end position="340"/>
    </location>
</feature>
<dbReference type="SMART" id="SM00409">
    <property type="entry name" value="IG"/>
    <property type="match status" value="1"/>
</dbReference>